<reference evidence="7" key="2">
    <citation type="submission" date="2020-09" db="EMBL/GenBank/DDBJ databases">
        <authorList>
            <person name="Sun Q."/>
            <person name="Kim S."/>
        </authorList>
    </citation>
    <scope>NUCLEOTIDE SEQUENCE</scope>
    <source>
        <strain evidence="7">KCTC 42650</strain>
    </source>
</reference>
<dbReference type="InterPro" id="IPR001383">
    <property type="entry name" value="Ribosomal_bL28_bact-type"/>
</dbReference>
<dbReference type="InterPro" id="IPR026569">
    <property type="entry name" value="Ribosomal_bL28"/>
</dbReference>
<reference evidence="7" key="1">
    <citation type="journal article" date="2014" name="Int. J. Syst. Evol. Microbiol.">
        <title>Complete genome sequence of Corynebacterium casei LMG S-19264T (=DSM 44701T), isolated from a smear-ripened cheese.</title>
        <authorList>
            <consortium name="US DOE Joint Genome Institute (JGI-PGF)"/>
            <person name="Walter F."/>
            <person name="Albersmeier A."/>
            <person name="Kalinowski J."/>
            <person name="Ruckert C."/>
        </authorList>
    </citation>
    <scope>NUCLEOTIDE SEQUENCE</scope>
    <source>
        <strain evidence="7">KCTC 42650</strain>
    </source>
</reference>
<dbReference type="GO" id="GO:0022625">
    <property type="term" value="C:cytosolic large ribosomal subunit"/>
    <property type="evidence" value="ECO:0007669"/>
    <property type="project" value="TreeGrafter"/>
</dbReference>
<dbReference type="PANTHER" id="PTHR13528:SF2">
    <property type="entry name" value="LARGE RIBOSOMAL SUBUNIT PROTEIN BL28M"/>
    <property type="match status" value="1"/>
</dbReference>
<accession>A0A8J3H3W9</accession>
<name>A0A8J3H3W9_9RHOB</name>
<dbReference type="SUPFAM" id="SSF143800">
    <property type="entry name" value="L28p-like"/>
    <property type="match status" value="1"/>
</dbReference>
<dbReference type="InterPro" id="IPR034704">
    <property type="entry name" value="Ribosomal_bL28/bL31-like_sf"/>
</dbReference>
<keyword evidence="2 5" id="KW-0689">Ribosomal protein</keyword>
<dbReference type="EMBL" id="BNCJ01000036">
    <property type="protein sequence ID" value="GHF73791.1"/>
    <property type="molecule type" value="Genomic_DNA"/>
</dbReference>
<protein>
    <recommendedName>
        <fullName evidence="4 5">Large ribosomal subunit protein bL28</fullName>
    </recommendedName>
</protein>
<dbReference type="PANTHER" id="PTHR13528">
    <property type="entry name" value="39S RIBOSOMAL PROTEIN L28, MITOCHONDRIAL"/>
    <property type="match status" value="1"/>
</dbReference>
<evidence type="ECO:0000256" key="2">
    <source>
        <dbReference type="ARBA" id="ARBA00022980"/>
    </source>
</evidence>
<evidence type="ECO:0000256" key="6">
    <source>
        <dbReference type="SAM" id="MobiDB-lite"/>
    </source>
</evidence>
<gene>
    <name evidence="5 7" type="primary">rpmB</name>
    <name evidence="7" type="ORF">GCM10017056_50740</name>
</gene>
<comment type="caution">
    <text evidence="7">The sequence shown here is derived from an EMBL/GenBank/DDBJ whole genome shotgun (WGS) entry which is preliminary data.</text>
</comment>
<dbReference type="InterPro" id="IPR037147">
    <property type="entry name" value="Ribosomal_bL28_sf"/>
</dbReference>
<dbReference type="Pfam" id="PF00830">
    <property type="entry name" value="Ribosomal_L28"/>
    <property type="match status" value="1"/>
</dbReference>
<organism evidence="7 8">
    <name type="scientific">Seohaeicola zhoushanensis</name>
    <dbReference type="NCBI Taxonomy" id="1569283"/>
    <lineage>
        <taxon>Bacteria</taxon>
        <taxon>Pseudomonadati</taxon>
        <taxon>Pseudomonadota</taxon>
        <taxon>Alphaproteobacteria</taxon>
        <taxon>Rhodobacterales</taxon>
        <taxon>Roseobacteraceae</taxon>
        <taxon>Seohaeicola</taxon>
    </lineage>
</organism>
<feature type="region of interest" description="Disordered" evidence="6">
    <location>
        <begin position="1"/>
        <end position="24"/>
    </location>
</feature>
<keyword evidence="8" id="KW-1185">Reference proteome</keyword>
<dbReference type="Proteomes" id="UP000626220">
    <property type="component" value="Unassembled WGS sequence"/>
</dbReference>
<evidence type="ECO:0000313" key="8">
    <source>
        <dbReference type="Proteomes" id="UP000626220"/>
    </source>
</evidence>
<dbReference type="NCBIfam" id="TIGR00009">
    <property type="entry name" value="L28"/>
    <property type="match status" value="1"/>
</dbReference>
<evidence type="ECO:0000256" key="3">
    <source>
        <dbReference type="ARBA" id="ARBA00023274"/>
    </source>
</evidence>
<dbReference type="Gene3D" id="2.30.170.40">
    <property type="entry name" value="Ribosomal protein L28/L24"/>
    <property type="match status" value="1"/>
</dbReference>
<proteinExistence type="inferred from homology"/>
<evidence type="ECO:0000256" key="5">
    <source>
        <dbReference type="HAMAP-Rule" id="MF_00373"/>
    </source>
</evidence>
<comment type="similarity">
    <text evidence="1 5">Belongs to the bacterial ribosomal protein bL28 family.</text>
</comment>
<dbReference type="AlphaFoldDB" id="A0A8J3H3W9"/>
<evidence type="ECO:0000256" key="1">
    <source>
        <dbReference type="ARBA" id="ARBA00008760"/>
    </source>
</evidence>
<evidence type="ECO:0000256" key="4">
    <source>
        <dbReference type="ARBA" id="ARBA00035174"/>
    </source>
</evidence>
<keyword evidence="3 5" id="KW-0687">Ribonucleoprotein</keyword>
<sequence>MSRVCELTGKGPMSGNNVSHANNKTRRRFLPNLNDVSLVSETLGRVVKLKVSAAALRSVDHRGGIDAFLAKAKDDELSARALKLKKEIAKAGAAA</sequence>
<evidence type="ECO:0000313" key="7">
    <source>
        <dbReference type="EMBL" id="GHF73791.1"/>
    </source>
</evidence>
<dbReference type="HAMAP" id="MF_00373">
    <property type="entry name" value="Ribosomal_bL28"/>
    <property type="match status" value="1"/>
</dbReference>
<dbReference type="RefSeq" id="WP_189682935.1">
    <property type="nucleotide sequence ID" value="NZ_BNCJ01000036.1"/>
</dbReference>
<dbReference type="GO" id="GO:0003735">
    <property type="term" value="F:structural constituent of ribosome"/>
    <property type="evidence" value="ECO:0007669"/>
    <property type="project" value="InterPro"/>
</dbReference>
<dbReference type="GO" id="GO:0006412">
    <property type="term" value="P:translation"/>
    <property type="evidence" value="ECO:0007669"/>
    <property type="project" value="UniProtKB-UniRule"/>
</dbReference>